<sequence length="79" mass="8587">KNESLVPLIVTGRDLNQLSEAKWLSPVGATGPDVIYSGVAGSFFNRHAVRALAPPTAWKLTISSTKKRKSKYILNGLYS</sequence>
<proteinExistence type="predicted"/>
<gene>
    <name evidence="1" type="ORF">HAX54_018319</name>
</gene>
<dbReference type="EMBL" id="JACEIK010022428">
    <property type="protein sequence ID" value="MCE5166384.1"/>
    <property type="molecule type" value="Genomic_DNA"/>
</dbReference>
<accession>A0ABS8Y5V7</accession>
<evidence type="ECO:0000313" key="1">
    <source>
        <dbReference type="EMBL" id="MCE5166384.1"/>
    </source>
</evidence>
<reference evidence="1 2" key="1">
    <citation type="journal article" date="2021" name="BMC Genomics">
        <title>Datura genome reveals duplications of psychoactive alkaloid biosynthetic genes and high mutation rate following tissue culture.</title>
        <authorList>
            <person name="Rajewski A."/>
            <person name="Carter-House D."/>
            <person name="Stajich J."/>
            <person name="Litt A."/>
        </authorList>
    </citation>
    <scope>NUCLEOTIDE SEQUENCE [LARGE SCALE GENOMIC DNA]</scope>
    <source>
        <strain evidence="1">AR-01</strain>
    </source>
</reference>
<evidence type="ECO:0000313" key="2">
    <source>
        <dbReference type="Proteomes" id="UP000823775"/>
    </source>
</evidence>
<comment type="caution">
    <text evidence="1">The sequence shown here is derived from an EMBL/GenBank/DDBJ whole genome shotgun (WGS) entry which is preliminary data.</text>
</comment>
<dbReference type="Proteomes" id="UP000823775">
    <property type="component" value="Unassembled WGS sequence"/>
</dbReference>
<name>A0ABS8Y5V7_DATST</name>
<keyword evidence="2" id="KW-1185">Reference proteome</keyword>
<feature type="non-terminal residue" evidence="1">
    <location>
        <position position="1"/>
    </location>
</feature>
<organism evidence="1 2">
    <name type="scientific">Datura stramonium</name>
    <name type="common">Jimsonweed</name>
    <name type="synonym">Common thornapple</name>
    <dbReference type="NCBI Taxonomy" id="4076"/>
    <lineage>
        <taxon>Eukaryota</taxon>
        <taxon>Viridiplantae</taxon>
        <taxon>Streptophyta</taxon>
        <taxon>Embryophyta</taxon>
        <taxon>Tracheophyta</taxon>
        <taxon>Spermatophyta</taxon>
        <taxon>Magnoliopsida</taxon>
        <taxon>eudicotyledons</taxon>
        <taxon>Gunneridae</taxon>
        <taxon>Pentapetalae</taxon>
        <taxon>asterids</taxon>
        <taxon>lamiids</taxon>
        <taxon>Solanales</taxon>
        <taxon>Solanaceae</taxon>
        <taxon>Solanoideae</taxon>
        <taxon>Datureae</taxon>
        <taxon>Datura</taxon>
    </lineage>
</organism>
<protein>
    <submittedName>
        <fullName evidence="1">Uncharacterized protein</fullName>
    </submittedName>
</protein>